<dbReference type="InterPro" id="IPR035986">
    <property type="entry name" value="PKD_dom_sf"/>
</dbReference>
<dbReference type="RefSeq" id="WP_161435412.1">
    <property type="nucleotide sequence ID" value="NZ_WXYO01000004.1"/>
</dbReference>
<proteinExistence type="predicted"/>
<dbReference type="InterPro" id="IPR022409">
    <property type="entry name" value="PKD/Chitinase_dom"/>
</dbReference>
<dbReference type="InterPro" id="IPR008979">
    <property type="entry name" value="Galactose-bd-like_sf"/>
</dbReference>
<dbReference type="SUPFAM" id="SSF69318">
    <property type="entry name" value="Integrin alpha N-terminal domain"/>
    <property type="match status" value="1"/>
</dbReference>
<evidence type="ECO:0000313" key="4">
    <source>
        <dbReference type="EMBL" id="NAS12381.1"/>
    </source>
</evidence>
<dbReference type="Proteomes" id="UP000475249">
    <property type="component" value="Unassembled WGS sequence"/>
</dbReference>
<dbReference type="Pfam" id="PF18911">
    <property type="entry name" value="PKD_4"/>
    <property type="match status" value="2"/>
</dbReference>
<dbReference type="Pfam" id="PF22352">
    <property type="entry name" value="K319L-like_PKD"/>
    <property type="match status" value="4"/>
</dbReference>
<dbReference type="SUPFAM" id="SSF49299">
    <property type="entry name" value="PKD domain"/>
    <property type="match status" value="6"/>
</dbReference>
<dbReference type="FunFam" id="2.60.40.10:FF:000257">
    <property type="entry name" value="Dyslexia-associated protein KIAA0319-like"/>
    <property type="match status" value="1"/>
</dbReference>
<dbReference type="InterPro" id="IPR011041">
    <property type="entry name" value="Quinoprot_gluc/sorb_DH_b-prop"/>
</dbReference>
<dbReference type="Gene3D" id="2.60.40.10">
    <property type="entry name" value="Immunoglobulins"/>
    <property type="match status" value="6"/>
</dbReference>
<reference evidence="4 5" key="1">
    <citation type="submission" date="2020-01" db="EMBL/GenBank/DDBJ databases">
        <title>Bacteria diversity of Porities sp.</title>
        <authorList>
            <person name="Wang G."/>
        </authorList>
    </citation>
    <scope>NUCLEOTIDE SEQUENCE [LARGE SCALE GENOMIC DNA]</scope>
    <source>
        <strain evidence="4 5">R33</strain>
    </source>
</reference>
<dbReference type="SUPFAM" id="SSF50952">
    <property type="entry name" value="Soluble quinoprotein glucose dehydrogenase"/>
    <property type="match status" value="1"/>
</dbReference>
<dbReference type="InterPro" id="IPR006584">
    <property type="entry name" value="Cellulose-bd_IV"/>
</dbReference>
<dbReference type="Gene3D" id="2.60.40.1220">
    <property type="match status" value="1"/>
</dbReference>
<dbReference type="GO" id="GO:0031410">
    <property type="term" value="C:cytoplasmic vesicle"/>
    <property type="evidence" value="ECO:0007669"/>
    <property type="project" value="TreeGrafter"/>
</dbReference>
<sequence length="2404" mass="257663">MRKLYPKTYLSFAIVTPLFLLFKKNLRELSLLNTRGLRSGLFSLLLLALFTSGSIHAQLPDEFQKVDLVTGLANATTFKFAPDGRIFIIDRYGEVIIYKPDTQSTVSAGTLPVFHEFEDGLLGIAFDPDFSTNNYIYLHYSPLAASVNRVSQFTMNGDVLDISSEVVMIEWTTQRTCCFHSGGDLDFDSQGNLYIATGDNTNHSPYATFDENNPTESSENTSSNMNDLRGKILRITPQSNGSYTIPAGNLFPGGVDGLPEIYVMGARNPYRIFVDKENTDWLFWGEVGPDADVPGGSGEGPVGLDEINLTKAAGNYGWPYFSGDNEAYLVDYASTPYYNNPASPQNISVWNTGGTDLPPAQPAWLDFFHQCYLSGPRYYYDASLTDLKRLPVEFDGVYFYFDFNTSKIWAVTMDATGNIITNEQLAPSVFPTSQDGFLDMKIGPDGFMYILAYGTGCCPQNAGTGRLIRVDYIGITTNSIPVVTLDASPTDGILDLEVNFSSDGTFDPDGDSPLSYAWDFTTDGIIDSTDPNPTFTYTTEGTFNAQLRVDDGNGGIGVKNVTIYAGNTKATFDFTSPVDGGLIGWGDDVDIDLEVTDEQDGSTSGGEIDCDDVNVVPSLGHLNHFHDEATLNGCPQTVTLGYEGHQIGGEADLFFVLGTNYTDTGGLISFDQIRLHPKRKEAEFADSESGTVLISNTDPWGGGNSAMRVDNDGYIVFEGRNLANITGVKYRVASTMAGGSIELRLGSPTGTLVVATNVPNTGGNSNWLDVESNLTNPGGKNDLYFVFKNGGVTSDIFDLNYVEFLGNGVSTDNTPPEVVSVVAEDNNTIRVDFSEYVSQATAENLSNYSIDGGISVNAVALQENDQSVLITTSNLSSGVTYNLTISNVQNLVGLPVVSDSYSFFIFNAVRINAGGPEVTADGETFVADQYFNGGDTYTDAIPIENTDADQLYQSERYSTFSYEIPIPVAGEYDIRLHFAEIFLGVPSGNPGGGAGDRVFNVAIEGEEVLVNFDILTETDPATALIKTFDNFSITDGTANIQFTPGVDNPKISAIEILPPDTFQATPDITIISPSNGWDVNQPFEVNFTVENWEIAVGSTHMHYFIDGVMVGPHYSYGPITIDGLSLGNHTIRLELFDASHVGTGVFDEITVNVTAQLTCNDNPFPDQWVVHEIEDFELPYRAVYIFPHYDLDGDGLKDIVTGGWWYKNPGSASGNWQQNAIGSPFNNVAHVYDFDGDGDMDLLGTQGAYESSDMAWAENDGSGNFTVRTNIPSGTATFGEPFLAGLAGGVFQTAGPYQMAINWNGAEDTGDAMQLLTVPADPVNTTWTLENLSPDSLGEDVNEGDINRDGNLDLFQGGNWLRNNGDGTWTTFSTGATYATTLDRNQLADFDRDGDLDAVVGQLGLGSDPDRFEFAWFEAPADPEQPWTKRVLATDITGSLSVFVEDIDFDGDEDIIVGEWLQDHRLIVFENDLCDSGTFIRQTIDMGGTGFDHHDGAQVVDIDNDGDLDVVSIGWDNIIPRIFENTTAGPSDPIADAGEDQTITLPTNSVVLNGSGNDPDGGTINAYMWTQESGPSTATLSGEATADLIADDLIEGVYVFRLTVTDDESATGFDDVTVNVVPPTDAIRINAGGPAYTFNGLDWSADQYFSGGDTFANAMEIANTSNDQLYHTERFTTSSSFSYEIPVTDGTYDLNLHFAEVFYGVPNGDPSGGAGSRVFNVDIEGGQAQLMNYDIFVAAGGPSTAVVENFTGINVNDGALTITLSAIVEFPKITGIEVLGESGTQPPVADAGEDQTVNLPNSSIVLDGSGYDPDGGSITAYQWAQVSGPTTATLGDANTDNLTASDLVEGTYVFSLTVTDDEAEMGTDQVTVEVLQGALSLRINSGGPALTFMGEDWSADQYFLGGGVFSDPIAIANTENDELYQTERFNTSGILTYEIPVASGDYNINLHFAEIFFGVPSGDPTGGEGSRIFDIDIEGGQQTMDNYDIVAAAGGSATAVIETFSNITVNDGSLTIILTSVVENPKISGIEVFGSGAPIADAGPDQTLTLPTNQIMLSGSGFDPDGGDITAYLWTQESGPSTATLAGETTTDVTVSDLVAGTYTFRLTVTDDENDTGFDEVIVTVQPEGGGEPPVADAGADQTIVLPTNSVTLNGSGTDPDGGDITAYLWTQESGPGTATLSGETTATLTASDLVEGVYVFRLTVTDDESQTGFDEVTVTVLPEGSNLPPVAVINADPTSGNAPLQVTFSAANSTDDMGIVSYLWEFGDGSTSTDMEASYTFNNPGTYEVTLTVEDAAGLTNSATVTITVEAVADKMKAILELNPTQQGVARVQILNQPGDTEIFGVRIYDVGGRLVSSYLGEELQTIQGAYIIPVDTHRNGVYFLRLIMSEGEPFLLKMVIRN</sequence>
<dbReference type="InterPro" id="IPR005084">
    <property type="entry name" value="CBM6"/>
</dbReference>
<dbReference type="PANTHER" id="PTHR46182:SF2">
    <property type="entry name" value="FI19480P1"/>
    <property type="match status" value="1"/>
</dbReference>
<dbReference type="InterPro" id="IPR000601">
    <property type="entry name" value="PKD_dom"/>
</dbReference>
<dbReference type="SMART" id="SM00089">
    <property type="entry name" value="PKD"/>
    <property type="match status" value="6"/>
</dbReference>
<dbReference type="EMBL" id="WXYO01000004">
    <property type="protein sequence ID" value="NAS12381.1"/>
    <property type="molecule type" value="Genomic_DNA"/>
</dbReference>
<evidence type="ECO:0000259" key="3">
    <source>
        <dbReference type="PROSITE" id="PS51175"/>
    </source>
</evidence>
<dbReference type="InterPro" id="IPR013783">
    <property type="entry name" value="Ig-like_fold"/>
</dbReference>
<comment type="caution">
    <text evidence="4">The sequence shown here is derived from an EMBL/GenBank/DDBJ whole genome shotgun (WGS) entry which is preliminary data.</text>
</comment>
<dbReference type="CDD" id="cd00146">
    <property type="entry name" value="PKD"/>
    <property type="match status" value="5"/>
</dbReference>
<keyword evidence="5" id="KW-1185">Reference proteome</keyword>
<evidence type="ECO:0000259" key="2">
    <source>
        <dbReference type="PROSITE" id="PS50093"/>
    </source>
</evidence>
<feature type="domain" description="PKD" evidence="2">
    <location>
        <begin position="481"/>
        <end position="563"/>
    </location>
</feature>
<dbReference type="PROSITE" id="PS51175">
    <property type="entry name" value="CBM6"/>
    <property type="match status" value="1"/>
</dbReference>
<dbReference type="Gene3D" id="2.120.10.30">
    <property type="entry name" value="TolB, C-terminal domain"/>
    <property type="match status" value="1"/>
</dbReference>
<dbReference type="PROSITE" id="PS50093">
    <property type="entry name" value="PKD"/>
    <property type="match status" value="2"/>
</dbReference>
<feature type="domain" description="PKD" evidence="2">
    <location>
        <begin position="2230"/>
        <end position="2317"/>
    </location>
</feature>
<dbReference type="Gene3D" id="2.60.120.430">
    <property type="entry name" value="Galactose-binding lectin"/>
    <property type="match status" value="3"/>
</dbReference>
<dbReference type="InterPro" id="IPR014755">
    <property type="entry name" value="Cu-Rt/internalin_Ig-like"/>
</dbReference>
<dbReference type="SUPFAM" id="SSF49785">
    <property type="entry name" value="Galactose-binding domain-like"/>
    <property type="match status" value="3"/>
</dbReference>
<protein>
    <submittedName>
        <fullName evidence="4">PKD domain-containing protein</fullName>
    </submittedName>
</protein>
<dbReference type="CDD" id="cd04084">
    <property type="entry name" value="CBM6_xylanase-like"/>
    <property type="match status" value="1"/>
</dbReference>
<dbReference type="Pfam" id="PF07995">
    <property type="entry name" value="GSDH"/>
    <property type="match status" value="1"/>
</dbReference>
<keyword evidence="1" id="KW-0732">Signal</keyword>
<dbReference type="PANTHER" id="PTHR46182">
    <property type="entry name" value="FI19480P1"/>
    <property type="match status" value="1"/>
</dbReference>
<dbReference type="InterPro" id="IPR012938">
    <property type="entry name" value="Glc/Sorbosone_DH"/>
</dbReference>
<dbReference type="Gene3D" id="2.60.120.260">
    <property type="entry name" value="Galactose-binding domain-like"/>
    <property type="match status" value="1"/>
</dbReference>
<dbReference type="InterPro" id="IPR021720">
    <property type="entry name" value="Malectin_dom"/>
</dbReference>
<dbReference type="GO" id="GO:0016020">
    <property type="term" value="C:membrane"/>
    <property type="evidence" value="ECO:0007669"/>
    <property type="project" value="TreeGrafter"/>
</dbReference>
<dbReference type="SMART" id="SM00606">
    <property type="entry name" value="CBD_IV"/>
    <property type="match status" value="1"/>
</dbReference>
<dbReference type="Pfam" id="PF03422">
    <property type="entry name" value="CBM_6"/>
    <property type="match status" value="1"/>
</dbReference>
<dbReference type="GO" id="GO:0030246">
    <property type="term" value="F:carbohydrate binding"/>
    <property type="evidence" value="ECO:0007669"/>
    <property type="project" value="InterPro"/>
</dbReference>
<dbReference type="InterPro" id="IPR011042">
    <property type="entry name" value="6-blade_b-propeller_TolB-like"/>
</dbReference>
<accession>A0A6L9ECP2</accession>
<name>A0A6L9ECP2_9FLAO</name>
<dbReference type="Pfam" id="PF11721">
    <property type="entry name" value="Malectin"/>
    <property type="match status" value="3"/>
</dbReference>
<dbReference type="InterPro" id="IPR029865">
    <property type="entry name" value="KIAA0319-like"/>
</dbReference>
<feature type="domain" description="CBM6" evidence="3">
    <location>
        <begin position="678"/>
        <end position="805"/>
    </location>
</feature>
<evidence type="ECO:0000313" key="5">
    <source>
        <dbReference type="Proteomes" id="UP000475249"/>
    </source>
</evidence>
<organism evidence="4 5">
    <name type="scientific">Poritiphilus flavus</name>
    <dbReference type="NCBI Taxonomy" id="2697053"/>
    <lineage>
        <taxon>Bacteria</taxon>
        <taxon>Pseudomonadati</taxon>
        <taxon>Bacteroidota</taxon>
        <taxon>Flavobacteriia</taxon>
        <taxon>Flavobacteriales</taxon>
        <taxon>Flavobacteriaceae</taxon>
        <taxon>Poritiphilus</taxon>
    </lineage>
</organism>
<gene>
    <name evidence="4" type="ORF">GTQ38_10245</name>
</gene>
<evidence type="ECO:0000256" key="1">
    <source>
        <dbReference type="ARBA" id="ARBA00022729"/>
    </source>
</evidence>
<dbReference type="InterPro" id="IPR028994">
    <property type="entry name" value="Integrin_alpha_N"/>
</dbReference>